<dbReference type="PANTHER" id="PTHR21363">
    <property type="entry name" value="PREPHENATE DEHYDROGENASE"/>
    <property type="match status" value="1"/>
</dbReference>
<name>A0A5C5XTP3_9PLAN</name>
<reference evidence="3 4" key="1">
    <citation type="submission" date="2019-02" db="EMBL/GenBank/DDBJ databases">
        <title>Deep-cultivation of Planctomycetes and their phenomic and genomic characterization uncovers novel biology.</title>
        <authorList>
            <person name="Wiegand S."/>
            <person name="Jogler M."/>
            <person name="Boedeker C."/>
            <person name="Pinto D."/>
            <person name="Vollmers J."/>
            <person name="Rivas-Marin E."/>
            <person name="Kohn T."/>
            <person name="Peeters S.H."/>
            <person name="Heuer A."/>
            <person name="Rast P."/>
            <person name="Oberbeckmann S."/>
            <person name="Bunk B."/>
            <person name="Jeske O."/>
            <person name="Meyerdierks A."/>
            <person name="Storesund J.E."/>
            <person name="Kallscheuer N."/>
            <person name="Luecker S."/>
            <person name="Lage O.M."/>
            <person name="Pohl T."/>
            <person name="Merkel B.J."/>
            <person name="Hornburger P."/>
            <person name="Mueller R.-W."/>
            <person name="Bruemmer F."/>
            <person name="Labrenz M."/>
            <person name="Spormann A.M."/>
            <person name="Op Den Camp H."/>
            <person name="Overmann J."/>
            <person name="Amann R."/>
            <person name="Jetten M.S.M."/>
            <person name="Mascher T."/>
            <person name="Medema M.H."/>
            <person name="Devos D.P."/>
            <person name="Kaster A.-K."/>
            <person name="Ovreas L."/>
            <person name="Rohde M."/>
            <person name="Galperin M.Y."/>
            <person name="Jogler C."/>
        </authorList>
    </citation>
    <scope>NUCLEOTIDE SEQUENCE [LARGE SCALE GENOMIC DNA]</scope>
    <source>
        <strain evidence="3 4">Pan14r</strain>
    </source>
</reference>
<evidence type="ECO:0000313" key="4">
    <source>
        <dbReference type="Proteomes" id="UP000317238"/>
    </source>
</evidence>
<accession>A0A5C5XTP3</accession>
<comment type="caution">
    <text evidence="3">The sequence shown here is derived from an EMBL/GenBank/DDBJ whole genome shotgun (WGS) entry which is preliminary data.</text>
</comment>
<dbReference type="EMBL" id="SJPL01000002">
    <property type="protein sequence ID" value="TWT65733.1"/>
    <property type="molecule type" value="Genomic_DNA"/>
</dbReference>
<evidence type="ECO:0000256" key="1">
    <source>
        <dbReference type="ARBA" id="ARBA00023002"/>
    </source>
</evidence>
<dbReference type="GO" id="GO:0006571">
    <property type="term" value="P:tyrosine biosynthetic process"/>
    <property type="evidence" value="ECO:0007669"/>
    <property type="project" value="InterPro"/>
</dbReference>
<gene>
    <name evidence="3" type="ORF">Pan14r_52820</name>
</gene>
<dbReference type="InterPro" id="IPR046825">
    <property type="entry name" value="PDH_C"/>
</dbReference>
<dbReference type="Pfam" id="PF20463">
    <property type="entry name" value="PDH_C"/>
    <property type="match status" value="1"/>
</dbReference>
<dbReference type="InterPro" id="IPR008927">
    <property type="entry name" value="6-PGluconate_DH-like_C_sf"/>
</dbReference>
<evidence type="ECO:0000313" key="3">
    <source>
        <dbReference type="EMBL" id="TWT65733.1"/>
    </source>
</evidence>
<dbReference type="Pfam" id="PF02153">
    <property type="entry name" value="PDH_N"/>
    <property type="match status" value="1"/>
</dbReference>
<dbReference type="FunFam" id="3.40.50.720:FF:000208">
    <property type="entry name" value="Prephenate dehydrogenase"/>
    <property type="match status" value="1"/>
</dbReference>
<evidence type="ECO:0000259" key="2">
    <source>
        <dbReference type="PROSITE" id="PS51176"/>
    </source>
</evidence>
<dbReference type="PROSITE" id="PS51176">
    <property type="entry name" value="PDH_ADH"/>
    <property type="match status" value="1"/>
</dbReference>
<dbReference type="SUPFAM" id="SSF51735">
    <property type="entry name" value="NAD(P)-binding Rossmann-fold domains"/>
    <property type="match status" value="1"/>
</dbReference>
<dbReference type="PANTHER" id="PTHR21363:SF0">
    <property type="entry name" value="PREPHENATE DEHYDROGENASE [NADP(+)]"/>
    <property type="match status" value="1"/>
</dbReference>
<dbReference type="InterPro" id="IPR050812">
    <property type="entry name" value="Preph/Arog_dehydrog"/>
</dbReference>
<dbReference type="GO" id="GO:0008977">
    <property type="term" value="F:prephenate dehydrogenase (NAD+) activity"/>
    <property type="evidence" value="ECO:0007669"/>
    <property type="project" value="InterPro"/>
</dbReference>
<dbReference type="Proteomes" id="UP000317238">
    <property type="component" value="Unassembled WGS sequence"/>
</dbReference>
<dbReference type="AlphaFoldDB" id="A0A5C5XTP3"/>
<dbReference type="Gene3D" id="1.10.3660.10">
    <property type="entry name" value="6-phosphogluconate dehydrogenase C-terminal like domain"/>
    <property type="match status" value="1"/>
</dbReference>
<dbReference type="InterPro" id="IPR003099">
    <property type="entry name" value="Prephen_DH"/>
</dbReference>
<keyword evidence="1" id="KW-0560">Oxidoreductase</keyword>
<feature type="domain" description="Prephenate/arogenate dehydrogenase" evidence="2">
    <location>
        <begin position="6"/>
        <end position="287"/>
    </location>
</feature>
<sequence>MTDDDFRLTIVGVGLLGGSVAKAIRRGHPHVHVRGVSRRPSTLERALDAGVIDQGFEHLADACVDSDVVVIATPVDRLAGYVIQAANHSPAECLITDVGSTKAGIVDDVGDDANAAAKFVAAHPIAGSEKTGVENATDDLFDGKVIILTPTAANRPAVREKADQFWRATGGRCLEMTPEEHDDRLAAISHVPHLMSSLVAKLTDPESLPLAGSGWRDITRVAAGDPEMWTAICQQNRSAVLDQLRRCADELKVLHQWIETRDDAELCRWLADAQAVRWRSDESDAGG</sequence>
<dbReference type="InterPro" id="IPR046826">
    <property type="entry name" value="PDH_N"/>
</dbReference>
<dbReference type="RefSeq" id="WP_146440976.1">
    <property type="nucleotide sequence ID" value="NZ_SJPL01000002.1"/>
</dbReference>
<dbReference type="SUPFAM" id="SSF48179">
    <property type="entry name" value="6-phosphogluconate dehydrogenase C-terminal domain-like"/>
    <property type="match status" value="1"/>
</dbReference>
<proteinExistence type="predicted"/>
<dbReference type="InterPro" id="IPR036291">
    <property type="entry name" value="NAD(P)-bd_dom_sf"/>
</dbReference>
<dbReference type="OrthoDB" id="9802008at2"/>
<protein>
    <submittedName>
        <fullName evidence="3">Prephenate dehydrogenase</fullName>
    </submittedName>
</protein>
<organism evidence="3 4">
    <name type="scientific">Crateriforma conspicua</name>
    <dbReference type="NCBI Taxonomy" id="2527996"/>
    <lineage>
        <taxon>Bacteria</taxon>
        <taxon>Pseudomonadati</taxon>
        <taxon>Planctomycetota</taxon>
        <taxon>Planctomycetia</taxon>
        <taxon>Planctomycetales</taxon>
        <taxon>Planctomycetaceae</taxon>
        <taxon>Crateriforma</taxon>
    </lineage>
</organism>
<keyword evidence="4" id="KW-1185">Reference proteome</keyword>
<dbReference type="GO" id="GO:0070403">
    <property type="term" value="F:NAD+ binding"/>
    <property type="evidence" value="ECO:0007669"/>
    <property type="project" value="InterPro"/>
</dbReference>
<dbReference type="Gene3D" id="3.40.50.720">
    <property type="entry name" value="NAD(P)-binding Rossmann-like Domain"/>
    <property type="match status" value="1"/>
</dbReference>
<dbReference type="GO" id="GO:0004665">
    <property type="term" value="F:prephenate dehydrogenase (NADP+) activity"/>
    <property type="evidence" value="ECO:0007669"/>
    <property type="project" value="InterPro"/>
</dbReference>